<gene>
    <name evidence="2" type="ORF">GCM10009575_058190</name>
</gene>
<accession>A0ABN1QGH9</accession>
<dbReference type="EMBL" id="BAAAID010000042">
    <property type="protein sequence ID" value="GAA0942156.1"/>
    <property type="molecule type" value="Genomic_DNA"/>
</dbReference>
<dbReference type="InterPro" id="IPR009081">
    <property type="entry name" value="PP-bd_ACP"/>
</dbReference>
<dbReference type="InterPro" id="IPR036736">
    <property type="entry name" value="ACP-like_sf"/>
</dbReference>
<dbReference type="SUPFAM" id="SSF47336">
    <property type="entry name" value="ACP-like"/>
    <property type="match status" value="1"/>
</dbReference>
<organism evidence="2 3">
    <name type="scientific">Streptomyces rhizosphaericus</name>
    <dbReference type="NCBI Taxonomy" id="114699"/>
    <lineage>
        <taxon>Bacteria</taxon>
        <taxon>Bacillati</taxon>
        <taxon>Actinomycetota</taxon>
        <taxon>Actinomycetes</taxon>
        <taxon>Kitasatosporales</taxon>
        <taxon>Streptomycetaceae</taxon>
        <taxon>Streptomyces</taxon>
        <taxon>Streptomyces violaceusniger group</taxon>
    </lineage>
</organism>
<dbReference type="PROSITE" id="PS50075">
    <property type="entry name" value="CARRIER"/>
    <property type="match status" value="1"/>
</dbReference>
<dbReference type="Gene3D" id="1.10.1200.10">
    <property type="entry name" value="ACP-like"/>
    <property type="match status" value="1"/>
</dbReference>
<feature type="domain" description="Carrier" evidence="1">
    <location>
        <begin position="1"/>
        <end position="81"/>
    </location>
</feature>
<protein>
    <recommendedName>
        <fullName evidence="1">Carrier domain-containing protein</fullName>
    </recommendedName>
</protein>
<name>A0ABN1QGH9_9ACTN</name>
<dbReference type="Pfam" id="PF00550">
    <property type="entry name" value="PP-binding"/>
    <property type="match status" value="1"/>
</dbReference>
<evidence type="ECO:0000259" key="1">
    <source>
        <dbReference type="PROSITE" id="PS50075"/>
    </source>
</evidence>
<reference evidence="2 3" key="1">
    <citation type="journal article" date="2019" name="Int. J. Syst. Evol. Microbiol.">
        <title>The Global Catalogue of Microorganisms (GCM) 10K type strain sequencing project: providing services to taxonomists for standard genome sequencing and annotation.</title>
        <authorList>
            <consortium name="The Broad Institute Genomics Platform"/>
            <consortium name="The Broad Institute Genome Sequencing Center for Infectious Disease"/>
            <person name="Wu L."/>
            <person name="Ma J."/>
        </authorList>
    </citation>
    <scope>NUCLEOTIDE SEQUENCE [LARGE SCALE GENOMIC DNA]</scope>
    <source>
        <strain evidence="2 3">JCM 11444</strain>
    </source>
</reference>
<evidence type="ECO:0000313" key="3">
    <source>
        <dbReference type="Proteomes" id="UP001500418"/>
    </source>
</evidence>
<dbReference type="Proteomes" id="UP001500418">
    <property type="component" value="Unassembled WGS sequence"/>
</dbReference>
<keyword evidence="3" id="KW-1185">Reference proteome</keyword>
<proteinExistence type="predicted"/>
<sequence>MNEIQAAIRSIIVNDLFCEIPESEIGVDDGLRNVLALDSLGFLELRVTCEERFDIEISEDDFTPENFTSIRSISDLVLRLRETQLETT</sequence>
<evidence type="ECO:0000313" key="2">
    <source>
        <dbReference type="EMBL" id="GAA0942156.1"/>
    </source>
</evidence>
<comment type="caution">
    <text evidence="2">The sequence shown here is derived from an EMBL/GenBank/DDBJ whole genome shotgun (WGS) entry which is preliminary data.</text>
</comment>